<gene>
    <name evidence="1" type="ORF">HT657_02320</name>
    <name evidence="2" type="ORF">HT672_02775</name>
</gene>
<dbReference type="EMBL" id="JABULY010000001">
    <property type="protein sequence ID" value="MBV6530991.1"/>
    <property type="molecule type" value="Genomic_DNA"/>
</dbReference>
<comment type="caution">
    <text evidence="2">The sequence shown here is derived from an EMBL/GenBank/DDBJ whole genome shotgun (WGS) entry which is preliminary data.</text>
</comment>
<dbReference type="AlphaFoldDB" id="A0A949WF23"/>
<dbReference type="OrthoDB" id="73001at2"/>
<dbReference type="GO" id="GO:0003729">
    <property type="term" value="F:mRNA binding"/>
    <property type="evidence" value="ECO:0007669"/>
    <property type="project" value="InterPro"/>
</dbReference>
<evidence type="ECO:0000313" key="4">
    <source>
        <dbReference type="Proteomes" id="UP001196379"/>
    </source>
</evidence>
<evidence type="ECO:0000313" key="2">
    <source>
        <dbReference type="EMBL" id="MBV6546225.1"/>
    </source>
</evidence>
<name>A0A949WF23_9PAST</name>
<dbReference type="Proteomes" id="UP001196379">
    <property type="component" value="Unassembled WGS sequence"/>
</dbReference>
<organism evidence="2 3">
    <name type="scientific">Ursidibacter maritimus</name>
    <dbReference type="NCBI Taxonomy" id="1331689"/>
    <lineage>
        <taxon>Bacteria</taxon>
        <taxon>Pseudomonadati</taxon>
        <taxon>Pseudomonadota</taxon>
        <taxon>Gammaproteobacteria</taxon>
        <taxon>Pasteurellales</taxon>
        <taxon>Pasteurellaceae</taxon>
        <taxon>Ursidibacter</taxon>
    </lineage>
</organism>
<evidence type="ECO:0000313" key="3">
    <source>
        <dbReference type="Proteomes" id="UP000732858"/>
    </source>
</evidence>
<evidence type="ECO:0000313" key="1">
    <source>
        <dbReference type="EMBL" id="MBV6530991.1"/>
    </source>
</evidence>
<accession>A0A949WF23</accession>
<dbReference type="EMBL" id="JABUMC010000003">
    <property type="protein sequence ID" value="MBV6546225.1"/>
    <property type="molecule type" value="Genomic_DNA"/>
</dbReference>
<dbReference type="RefSeq" id="WP_157402607.1">
    <property type="nucleotide sequence ID" value="NZ_JABULY010000001.1"/>
</dbReference>
<keyword evidence="4" id="KW-1185">Reference proteome</keyword>
<proteinExistence type="predicted"/>
<sequence>MVSKHLNKKHQRTLIQIYQHPISANIKWESIENLFLALGAEIYQREGSRIAVILFEQVRVFHRPHPEPTTDKGAIATIRKWFSENGVYPYA</sequence>
<reference evidence="2 4" key="1">
    <citation type="journal article" date="2021" name="Mol. Ecol.">
        <title>Polar bear-adapted Ursidibacter maritimus are remarkably conserved after generations in captivity.</title>
        <authorList>
            <person name="Espinosa-Gongora C."/>
            <person name="Hansen M.J."/>
            <person name="Bertelsen M.F."/>
            <person name="Bojesen A.M."/>
        </authorList>
    </citation>
    <scope>NUCLEOTIDE SEQUENCE</scope>
    <source>
        <strain evidence="2">Pb43105x</strain>
        <strain evidence="1 4">Pb43106</strain>
    </source>
</reference>
<dbReference type="InterPro" id="IPR012933">
    <property type="entry name" value="HicA_mRNA_interferase"/>
</dbReference>
<dbReference type="GeneID" id="65548423"/>
<protein>
    <submittedName>
        <fullName evidence="2">Type II toxin-antitoxin system HicA family toxin</fullName>
    </submittedName>
</protein>
<dbReference type="Proteomes" id="UP000732858">
    <property type="component" value="Unassembled WGS sequence"/>
</dbReference>
<dbReference type="Pfam" id="PF07927">
    <property type="entry name" value="HicA_toxin"/>
    <property type="match status" value="1"/>
</dbReference>